<name>A0A136IYR9_9PEZI</name>
<evidence type="ECO:0000313" key="1">
    <source>
        <dbReference type="EMBL" id="KXJ90140.1"/>
    </source>
</evidence>
<evidence type="ECO:0008006" key="3">
    <source>
        <dbReference type="Google" id="ProtNLM"/>
    </source>
</evidence>
<proteinExistence type="predicted"/>
<dbReference type="EMBL" id="KQ964253">
    <property type="protein sequence ID" value="KXJ90140.1"/>
    <property type="molecule type" value="Genomic_DNA"/>
</dbReference>
<gene>
    <name evidence="1" type="ORF">Micbo1qcDRAFT_164645</name>
</gene>
<organism evidence="1 2">
    <name type="scientific">Microdochium bolleyi</name>
    <dbReference type="NCBI Taxonomy" id="196109"/>
    <lineage>
        <taxon>Eukaryota</taxon>
        <taxon>Fungi</taxon>
        <taxon>Dikarya</taxon>
        <taxon>Ascomycota</taxon>
        <taxon>Pezizomycotina</taxon>
        <taxon>Sordariomycetes</taxon>
        <taxon>Xylariomycetidae</taxon>
        <taxon>Xylariales</taxon>
        <taxon>Microdochiaceae</taxon>
        <taxon>Microdochium</taxon>
    </lineage>
</organism>
<evidence type="ECO:0000313" key="2">
    <source>
        <dbReference type="Proteomes" id="UP000070501"/>
    </source>
</evidence>
<protein>
    <recommendedName>
        <fullName evidence="3">N-acetyltransferase domain-containing protein</fullName>
    </recommendedName>
</protein>
<dbReference type="Proteomes" id="UP000070501">
    <property type="component" value="Unassembled WGS sequence"/>
</dbReference>
<reference evidence="2" key="1">
    <citation type="submission" date="2016-02" db="EMBL/GenBank/DDBJ databases">
        <title>Draft genome sequence of Microdochium bolleyi, a fungal endophyte of beachgrass.</title>
        <authorList>
            <consortium name="DOE Joint Genome Institute"/>
            <person name="David A.S."/>
            <person name="May G."/>
            <person name="Haridas S."/>
            <person name="Lim J."/>
            <person name="Wang M."/>
            <person name="Labutti K."/>
            <person name="Lipzen A."/>
            <person name="Barry K."/>
            <person name="Grigoriev I.V."/>
        </authorList>
    </citation>
    <scope>NUCLEOTIDE SEQUENCE [LARGE SCALE GENOMIC DNA]</scope>
    <source>
        <strain evidence="2">J235TASD1</strain>
    </source>
</reference>
<dbReference type="AlphaFoldDB" id="A0A136IYR9"/>
<dbReference type="InterPro" id="IPR016181">
    <property type="entry name" value="Acyl_CoA_acyltransferase"/>
</dbReference>
<dbReference type="Gene3D" id="3.40.630.30">
    <property type="match status" value="1"/>
</dbReference>
<accession>A0A136IYR9</accession>
<feature type="non-terminal residue" evidence="1">
    <location>
        <position position="234"/>
    </location>
</feature>
<dbReference type="CDD" id="cd04301">
    <property type="entry name" value="NAT_SF"/>
    <property type="match status" value="1"/>
</dbReference>
<dbReference type="STRING" id="196109.A0A136IYR9"/>
<dbReference type="SUPFAM" id="SSF55729">
    <property type="entry name" value="Acyl-CoA N-acyltransferases (Nat)"/>
    <property type="match status" value="1"/>
</dbReference>
<keyword evidence="2" id="KW-1185">Reference proteome</keyword>
<sequence length="234" mass="25513">MAAPPAAQPDVRLEVVDDPSAFYGAADDGVNSAQTVIANAFGHQIRDAVWRGLNPGWETPEGAKASAVRNVQRWKSISTDKDGRPNTIFLVATVPGDDRESTGEGEGGGDSYKTGRRIVGFAIWAQISMVPGYGDPVYADIRNVDGKGFDLAKALFPNNEREQRYMGQAFASLLKRRASLVREKAAAFERGELRQGEKPASFHLDLCVVDPAWQRRGIAQKLVGWGLEEAKRRG</sequence>
<dbReference type="InParanoid" id="A0A136IYR9"/>
<dbReference type="OrthoDB" id="2832510at2759"/>